<dbReference type="Gene3D" id="1.10.260.40">
    <property type="entry name" value="lambda repressor-like DNA-binding domains"/>
    <property type="match status" value="1"/>
</dbReference>
<evidence type="ECO:0000313" key="2">
    <source>
        <dbReference type="EMBL" id="AQS39817.1"/>
    </source>
</evidence>
<dbReference type="OrthoDB" id="7062147at2"/>
<dbReference type="AlphaFoldDB" id="A0A1S6HW56"/>
<gene>
    <name evidence="2" type="ORF">Sps_04734</name>
</gene>
<reference evidence="2 3" key="1">
    <citation type="submission" date="2016-03" db="EMBL/GenBank/DDBJ databases">
        <title>Complete genome sequence of Shewanella psychrophila WP2, a deep sea bacterium isolated from west Pacific sediment.</title>
        <authorList>
            <person name="Xu G."/>
            <person name="Jian H."/>
        </authorList>
    </citation>
    <scope>NUCLEOTIDE SEQUENCE [LARGE SCALE GENOMIC DNA]</scope>
    <source>
        <strain evidence="2 3">WP2</strain>
    </source>
</reference>
<evidence type="ECO:0000313" key="3">
    <source>
        <dbReference type="Proteomes" id="UP000189545"/>
    </source>
</evidence>
<dbReference type="SUPFAM" id="SSF47413">
    <property type="entry name" value="lambda repressor-like DNA-binding domains"/>
    <property type="match status" value="1"/>
</dbReference>
<name>A0A1S6HW56_9GAMM</name>
<dbReference type="GO" id="GO:0003677">
    <property type="term" value="F:DNA binding"/>
    <property type="evidence" value="ECO:0007669"/>
    <property type="project" value="InterPro"/>
</dbReference>
<accession>A0A1S6HW56</accession>
<dbReference type="STRING" id="225848.Sps_04734"/>
<dbReference type="RefSeq" id="WP_077754685.1">
    <property type="nucleotide sequence ID" value="NZ_CP014782.1"/>
</dbReference>
<evidence type="ECO:0000259" key="1">
    <source>
        <dbReference type="PROSITE" id="PS50943"/>
    </source>
</evidence>
<keyword evidence="3" id="KW-1185">Reference proteome</keyword>
<dbReference type="Pfam" id="PF01381">
    <property type="entry name" value="HTH_3"/>
    <property type="match status" value="1"/>
</dbReference>
<dbReference type="PROSITE" id="PS50943">
    <property type="entry name" value="HTH_CROC1"/>
    <property type="match status" value="1"/>
</dbReference>
<proteinExistence type="predicted"/>
<dbReference type="InterPro" id="IPR010982">
    <property type="entry name" value="Lambda_DNA-bd_dom_sf"/>
</dbReference>
<dbReference type="KEGG" id="spsw:Sps_04734"/>
<dbReference type="CDD" id="cd00093">
    <property type="entry name" value="HTH_XRE"/>
    <property type="match status" value="1"/>
</dbReference>
<dbReference type="EMBL" id="CP014782">
    <property type="protein sequence ID" value="AQS39817.1"/>
    <property type="molecule type" value="Genomic_DNA"/>
</dbReference>
<organism evidence="2 3">
    <name type="scientific">Shewanella psychrophila</name>
    <dbReference type="NCBI Taxonomy" id="225848"/>
    <lineage>
        <taxon>Bacteria</taxon>
        <taxon>Pseudomonadati</taxon>
        <taxon>Pseudomonadota</taxon>
        <taxon>Gammaproteobacteria</taxon>
        <taxon>Alteromonadales</taxon>
        <taxon>Shewanellaceae</taxon>
        <taxon>Shewanella</taxon>
    </lineage>
</organism>
<sequence>MAIHSRGKTPSDIERETGISKSYISRVINNKITSPKKLIKTISNHLQISEEWIENGTGNIDIDSNSQIPIFDVDKTEYEGYMYINNMSGFNGEIKSWKGFDYQPFNKDSIVITTSTLTNSNGDYLIRSSQDCTISIVIRVNEEYKSKWFLKENVTEIGDIEKYVIIGEVISYIFSDRINLLEVSI</sequence>
<feature type="domain" description="HTH cro/C1-type" evidence="1">
    <location>
        <begin position="5"/>
        <end position="53"/>
    </location>
</feature>
<dbReference type="Proteomes" id="UP000189545">
    <property type="component" value="Chromosome"/>
</dbReference>
<protein>
    <recommendedName>
        <fullName evidence="1">HTH cro/C1-type domain-containing protein</fullName>
    </recommendedName>
</protein>
<dbReference type="InterPro" id="IPR001387">
    <property type="entry name" value="Cro/C1-type_HTH"/>
</dbReference>